<protein>
    <recommendedName>
        <fullName evidence="1">BAG domain-containing protein</fullName>
    </recommendedName>
</protein>
<dbReference type="InterPro" id="IPR036533">
    <property type="entry name" value="BAG_dom_sf"/>
</dbReference>
<evidence type="ECO:0000313" key="2">
    <source>
        <dbReference type="EMBL" id="CAD5205557.1"/>
    </source>
</evidence>
<gene>
    <name evidence="2" type="ORF">BOKJ2_LOCUS241</name>
</gene>
<dbReference type="AlphaFoldDB" id="A0A811JQB3"/>
<evidence type="ECO:0000259" key="1">
    <source>
        <dbReference type="PROSITE" id="PS51035"/>
    </source>
</evidence>
<name>A0A811JQB3_9BILA</name>
<dbReference type="Proteomes" id="UP000614601">
    <property type="component" value="Unassembled WGS sequence"/>
</dbReference>
<evidence type="ECO:0000313" key="3">
    <source>
        <dbReference type="Proteomes" id="UP000614601"/>
    </source>
</evidence>
<keyword evidence="3" id="KW-1185">Reference proteome</keyword>
<organism evidence="2 3">
    <name type="scientific">Bursaphelenchus okinawaensis</name>
    <dbReference type="NCBI Taxonomy" id="465554"/>
    <lineage>
        <taxon>Eukaryota</taxon>
        <taxon>Metazoa</taxon>
        <taxon>Ecdysozoa</taxon>
        <taxon>Nematoda</taxon>
        <taxon>Chromadorea</taxon>
        <taxon>Rhabditida</taxon>
        <taxon>Tylenchina</taxon>
        <taxon>Tylenchomorpha</taxon>
        <taxon>Aphelenchoidea</taxon>
        <taxon>Aphelenchoididae</taxon>
        <taxon>Bursaphelenchus</taxon>
    </lineage>
</organism>
<dbReference type="SUPFAM" id="SSF63491">
    <property type="entry name" value="BAG domain"/>
    <property type="match status" value="1"/>
</dbReference>
<dbReference type="SUPFAM" id="SSF54236">
    <property type="entry name" value="Ubiquitin-like"/>
    <property type="match status" value="1"/>
</dbReference>
<comment type="caution">
    <text evidence="2">The sequence shown here is derived from an EMBL/GenBank/DDBJ whole genome shotgun (WGS) entry which is preliminary data.</text>
</comment>
<dbReference type="EMBL" id="CAJFDH010000001">
    <property type="protein sequence ID" value="CAD5205557.1"/>
    <property type="molecule type" value="Genomic_DNA"/>
</dbReference>
<feature type="domain" description="BAG" evidence="1">
    <location>
        <begin position="156"/>
        <end position="215"/>
    </location>
</feature>
<dbReference type="InterPro" id="IPR003103">
    <property type="entry name" value="BAG_domain"/>
</dbReference>
<dbReference type="OrthoDB" id="417450at2759"/>
<proteinExistence type="predicted"/>
<dbReference type="GO" id="GO:0051087">
    <property type="term" value="F:protein-folding chaperone binding"/>
    <property type="evidence" value="ECO:0007669"/>
    <property type="project" value="InterPro"/>
</dbReference>
<sequence length="232" mass="26661">MGIFDLFGKKQDKMAANVTIDCLGEKLEVLVQNEENSGSELVPEDGEQILKTVGDLRNRIADHFGLDADKMKIIHRGKLIGTDAEVKLSGLRFKDKDVCKIMGKPPKTDEGWSTLCSFERTFLIKLNQKFEQNGIDLDSLEKNFLDGKQREELILKTEKELKMFNALAEKQVEAIDGLKIFDADTSEEQKTRNREKRKQIIQGVQSLLNLNDKYLKRLEEYKFRVEHPDEGR</sequence>
<dbReference type="InterPro" id="IPR029071">
    <property type="entry name" value="Ubiquitin-like_domsf"/>
</dbReference>
<dbReference type="Gene3D" id="3.10.20.90">
    <property type="entry name" value="Phosphatidylinositol 3-kinase Catalytic Subunit, Chain A, domain 1"/>
    <property type="match status" value="1"/>
</dbReference>
<dbReference type="EMBL" id="CAJFCW020000001">
    <property type="protein sequence ID" value="CAG9078056.1"/>
    <property type="molecule type" value="Genomic_DNA"/>
</dbReference>
<dbReference type="PROSITE" id="PS51035">
    <property type="entry name" value="BAG"/>
    <property type="match status" value="1"/>
</dbReference>
<dbReference type="Gene3D" id="1.20.58.120">
    <property type="entry name" value="BAG domain"/>
    <property type="match status" value="1"/>
</dbReference>
<dbReference type="Proteomes" id="UP000783686">
    <property type="component" value="Unassembled WGS sequence"/>
</dbReference>
<reference evidence="2" key="1">
    <citation type="submission" date="2020-09" db="EMBL/GenBank/DDBJ databases">
        <authorList>
            <person name="Kikuchi T."/>
        </authorList>
    </citation>
    <scope>NUCLEOTIDE SEQUENCE</scope>
    <source>
        <strain evidence="2">SH1</strain>
    </source>
</reference>
<accession>A0A811JQB3</accession>